<evidence type="ECO:0000256" key="4">
    <source>
        <dbReference type="ARBA" id="ARBA00022692"/>
    </source>
</evidence>
<keyword evidence="2" id="KW-0813">Transport</keyword>
<evidence type="ECO:0000313" key="9">
    <source>
        <dbReference type="EMBL" id="MBC9130445.1"/>
    </source>
</evidence>
<dbReference type="RefSeq" id="WP_187754896.1">
    <property type="nucleotide sequence ID" value="NZ_JABURY010000008.1"/>
</dbReference>
<feature type="transmembrane region" description="Helical" evidence="7">
    <location>
        <begin position="322"/>
        <end position="343"/>
    </location>
</feature>
<accession>A0ABR7QWB2</accession>
<gene>
    <name evidence="9" type="ORF">FcAc13_03880</name>
</gene>
<feature type="transmembrane region" description="Helical" evidence="7">
    <location>
        <begin position="73"/>
        <end position="92"/>
    </location>
</feature>
<organism evidence="9 10">
    <name type="scientific">Frischella japonica</name>
    <dbReference type="NCBI Taxonomy" id="2741544"/>
    <lineage>
        <taxon>Bacteria</taxon>
        <taxon>Pseudomonadati</taxon>
        <taxon>Pseudomonadota</taxon>
        <taxon>Gammaproteobacteria</taxon>
        <taxon>Orbales</taxon>
        <taxon>Orbaceae</taxon>
        <taxon>Frischella</taxon>
    </lineage>
</organism>
<feature type="transmembrane region" description="Helical" evidence="7">
    <location>
        <begin position="132"/>
        <end position="153"/>
    </location>
</feature>
<dbReference type="Pfam" id="PF07690">
    <property type="entry name" value="MFS_1"/>
    <property type="match status" value="1"/>
</dbReference>
<feature type="domain" description="Major facilitator superfamily (MFS) profile" evidence="8">
    <location>
        <begin position="7"/>
        <end position="372"/>
    </location>
</feature>
<dbReference type="SUPFAM" id="SSF103473">
    <property type="entry name" value="MFS general substrate transporter"/>
    <property type="match status" value="1"/>
</dbReference>
<keyword evidence="3" id="KW-1003">Cell membrane</keyword>
<dbReference type="EMBL" id="JABURY010000008">
    <property type="protein sequence ID" value="MBC9130445.1"/>
    <property type="molecule type" value="Genomic_DNA"/>
</dbReference>
<dbReference type="InterPro" id="IPR020846">
    <property type="entry name" value="MFS_dom"/>
</dbReference>
<feature type="transmembrane region" description="Helical" evidence="7">
    <location>
        <begin position="43"/>
        <end position="66"/>
    </location>
</feature>
<keyword evidence="5 7" id="KW-1133">Transmembrane helix</keyword>
<dbReference type="PANTHER" id="PTHR23521">
    <property type="entry name" value="TRANSPORTER MFS SUPERFAMILY"/>
    <property type="match status" value="1"/>
</dbReference>
<evidence type="ECO:0000313" key="10">
    <source>
        <dbReference type="Proteomes" id="UP000651208"/>
    </source>
</evidence>
<protein>
    <submittedName>
        <fullName evidence="9">MFS transporter</fullName>
    </submittedName>
</protein>
<evidence type="ECO:0000256" key="6">
    <source>
        <dbReference type="ARBA" id="ARBA00023136"/>
    </source>
</evidence>
<feature type="transmembrane region" description="Helical" evidence="7">
    <location>
        <begin position="237"/>
        <end position="257"/>
    </location>
</feature>
<dbReference type="InterPro" id="IPR011701">
    <property type="entry name" value="MFS"/>
</dbReference>
<sequence length="380" mass="42541">MGHRSYSFPLLLISLVFFTISLSTLNTQVPLWLKHNDFSMSQIGIVGSSYFIGNLVGAMLANWLIGKFNAKKTYSAVCGLFIVATLGLSLSMDVYSWSFWRLIIGIACAITWVIVESCILVTGSIHNRGKMLAAYMTTYYLGTVFGQALLRYFPKNILYFGLVIMTLMMLAVFFILLTYYKLPHRKRNSFNLLPMILHKPARFGLVGCVIAGMIIGSIYSLLPAYYSYLGYNDQMVANWIILLIISGVIAQTPVGWCADKFGKARLLLVEMLIAIVACLLLISHHFTILATIFFGAAIYTVYPIAMAWACQTVKKQDIVAMNQAMLLVNTLGSLIAPAVIALAMDWLGIQYLFISFMIISLYFAWLLAWNLLKSKRSDYA</sequence>
<feature type="transmembrane region" description="Helical" evidence="7">
    <location>
        <begin position="349"/>
        <end position="372"/>
    </location>
</feature>
<dbReference type="PANTHER" id="PTHR23521:SF2">
    <property type="entry name" value="TRANSPORTER MFS SUPERFAMILY"/>
    <property type="match status" value="1"/>
</dbReference>
<reference evidence="9 10" key="1">
    <citation type="submission" date="2020-06" db="EMBL/GenBank/DDBJ databases">
        <title>Frischella cerana isolated from Apis cerana gut homogenate.</title>
        <authorList>
            <person name="Wolter L.A."/>
            <person name="Suenami S."/>
            <person name="Miyazaki R."/>
        </authorList>
    </citation>
    <scope>NUCLEOTIDE SEQUENCE [LARGE SCALE GENOMIC DNA]</scope>
    <source>
        <strain evidence="9 10">Ac13</strain>
    </source>
</reference>
<keyword evidence="6 7" id="KW-0472">Membrane</keyword>
<comment type="caution">
    <text evidence="9">The sequence shown here is derived from an EMBL/GenBank/DDBJ whole genome shotgun (WGS) entry which is preliminary data.</text>
</comment>
<evidence type="ECO:0000256" key="3">
    <source>
        <dbReference type="ARBA" id="ARBA00022475"/>
    </source>
</evidence>
<dbReference type="PROSITE" id="PS50850">
    <property type="entry name" value="MFS"/>
    <property type="match status" value="1"/>
</dbReference>
<evidence type="ECO:0000259" key="8">
    <source>
        <dbReference type="PROSITE" id="PS50850"/>
    </source>
</evidence>
<proteinExistence type="predicted"/>
<evidence type="ECO:0000256" key="5">
    <source>
        <dbReference type="ARBA" id="ARBA00022989"/>
    </source>
</evidence>
<evidence type="ECO:0000256" key="2">
    <source>
        <dbReference type="ARBA" id="ARBA00022448"/>
    </source>
</evidence>
<name>A0ABR7QWB2_9GAMM</name>
<evidence type="ECO:0000256" key="1">
    <source>
        <dbReference type="ARBA" id="ARBA00004651"/>
    </source>
</evidence>
<keyword evidence="4 7" id="KW-0812">Transmembrane</keyword>
<feature type="transmembrane region" description="Helical" evidence="7">
    <location>
        <begin position="203"/>
        <end position="225"/>
    </location>
</feature>
<feature type="transmembrane region" description="Helical" evidence="7">
    <location>
        <begin position="288"/>
        <end position="310"/>
    </location>
</feature>
<dbReference type="InterPro" id="IPR047200">
    <property type="entry name" value="MFS_YcaD-like"/>
</dbReference>
<dbReference type="Gene3D" id="1.20.1250.20">
    <property type="entry name" value="MFS general substrate transporter like domains"/>
    <property type="match status" value="2"/>
</dbReference>
<dbReference type="InterPro" id="IPR036259">
    <property type="entry name" value="MFS_trans_sf"/>
</dbReference>
<dbReference type="Proteomes" id="UP000651208">
    <property type="component" value="Unassembled WGS sequence"/>
</dbReference>
<keyword evidence="10" id="KW-1185">Reference proteome</keyword>
<feature type="transmembrane region" description="Helical" evidence="7">
    <location>
        <begin position="159"/>
        <end position="182"/>
    </location>
</feature>
<evidence type="ECO:0000256" key="7">
    <source>
        <dbReference type="SAM" id="Phobius"/>
    </source>
</evidence>
<feature type="transmembrane region" description="Helical" evidence="7">
    <location>
        <begin position="98"/>
        <end position="120"/>
    </location>
</feature>
<comment type="subcellular location">
    <subcellularLocation>
        <location evidence="1">Cell membrane</location>
        <topology evidence="1">Multi-pass membrane protein</topology>
    </subcellularLocation>
</comment>
<feature type="transmembrane region" description="Helical" evidence="7">
    <location>
        <begin position="264"/>
        <end position="282"/>
    </location>
</feature>
<dbReference type="CDD" id="cd17477">
    <property type="entry name" value="MFS_YcaD_like"/>
    <property type="match status" value="1"/>
</dbReference>